<dbReference type="InterPro" id="IPR005123">
    <property type="entry name" value="Oxoglu/Fe-dep_dioxygenase_dom"/>
</dbReference>
<dbReference type="SUPFAM" id="SSF51197">
    <property type="entry name" value="Clavaminate synthase-like"/>
    <property type="match status" value="1"/>
</dbReference>
<keyword evidence="3" id="KW-1185">Reference proteome</keyword>
<dbReference type="InterPro" id="IPR044861">
    <property type="entry name" value="IPNS-like_FE2OG_OXY"/>
</dbReference>
<name>A0ABP0VGV8_9BRYO</name>
<dbReference type="InterPro" id="IPR050231">
    <property type="entry name" value="Iron_ascorbate_oxido_reductase"/>
</dbReference>
<evidence type="ECO:0000313" key="2">
    <source>
        <dbReference type="EMBL" id="CAK9253093.1"/>
    </source>
</evidence>
<dbReference type="PRINTS" id="PR00682">
    <property type="entry name" value="IPNSYNTHASE"/>
</dbReference>
<evidence type="ECO:0000259" key="1">
    <source>
        <dbReference type="PROSITE" id="PS51471"/>
    </source>
</evidence>
<dbReference type="PROSITE" id="PS51471">
    <property type="entry name" value="FE2OG_OXY"/>
    <property type="match status" value="1"/>
</dbReference>
<feature type="domain" description="Fe2OG dioxygenase" evidence="1">
    <location>
        <begin position="10"/>
        <end position="117"/>
    </location>
</feature>
<comment type="caution">
    <text evidence="2">The sequence shown here is derived from an EMBL/GenBank/DDBJ whole genome shotgun (WGS) entry which is preliminary data.</text>
</comment>
<gene>
    <name evidence="2" type="ORF">CSSPJE1EN1_LOCUS28471</name>
</gene>
<dbReference type="InterPro" id="IPR027443">
    <property type="entry name" value="IPNS-like_sf"/>
</dbReference>
<dbReference type="Proteomes" id="UP001497444">
    <property type="component" value="Unassembled WGS sequence"/>
</dbReference>
<dbReference type="Gene3D" id="2.60.120.330">
    <property type="entry name" value="B-lactam Antibiotic, Isopenicillin N Synthase, Chain"/>
    <property type="match status" value="1"/>
</dbReference>
<sequence>MALPKMVVKSPETLLRSIHYPPLTGAEEEGAVRAAAHEDINLITLLPAASAPGLQVRDLKGNWHDVSCDLGAIAINSGDMLKEASGGYFPSTTHRVMNPRGAEAKLPRYSMPLFLHACPEVRALGKTYSQKLSGRAPARNRA</sequence>
<evidence type="ECO:0000313" key="3">
    <source>
        <dbReference type="Proteomes" id="UP001497444"/>
    </source>
</evidence>
<organism evidence="2 3">
    <name type="scientific">Sphagnum jensenii</name>
    <dbReference type="NCBI Taxonomy" id="128206"/>
    <lineage>
        <taxon>Eukaryota</taxon>
        <taxon>Viridiplantae</taxon>
        <taxon>Streptophyta</taxon>
        <taxon>Embryophyta</taxon>
        <taxon>Bryophyta</taxon>
        <taxon>Sphagnophytina</taxon>
        <taxon>Sphagnopsida</taxon>
        <taxon>Sphagnales</taxon>
        <taxon>Sphagnaceae</taxon>
        <taxon>Sphagnum</taxon>
    </lineage>
</organism>
<proteinExistence type="predicted"/>
<dbReference type="PANTHER" id="PTHR47990">
    <property type="entry name" value="2-OXOGLUTARATE (2OG) AND FE(II)-DEPENDENT OXYGENASE SUPERFAMILY PROTEIN-RELATED"/>
    <property type="match status" value="1"/>
</dbReference>
<accession>A0ABP0VGV8</accession>
<reference evidence="2" key="1">
    <citation type="submission" date="2024-02" db="EMBL/GenBank/DDBJ databases">
        <authorList>
            <consortium name="ELIXIR-Norway"/>
            <consortium name="Elixir Norway"/>
        </authorList>
    </citation>
    <scope>NUCLEOTIDE SEQUENCE</scope>
</reference>
<dbReference type="EMBL" id="CAXAQS010000776">
    <property type="protein sequence ID" value="CAK9253093.1"/>
    <property type="molecule type" value="Genomic_DNA"/>
</dbReference>
<protein>
    <recommendedName>
        <fullName evidence="1">Fe2OG dioxygenase domain-containing protein</fullName>
    </recommendedName>
</protein>
<dbReference type="Pfam" id="PF03171">
    <property type="entry name" value="2OG-FeII_Oxy"/>
    <property type="match status" value="1"/>
</dbReference>